<dbReference type="RefSeq" id="WP_003323635.1">
    <property type="nucleotide sequence ID" value="NZ_ALPT02000059.1"/>
</dbReference>
<dbReference type="Proteomes" id="UP000002754">
    <property type="component" value="Unassembled WGS sequence"/>
</dbReference>
<proteinExistence type="predicted"/>
<dbReference type="Pfam" id="PF10604">
    <property type="entry name" value="Polyketide_cyc2"/>
    <property type="match status" value="1"/>
</dbReference>
<dbReference type="SUPFAM" id="SSF55961">
    <property type="entry name" value="Bet v1-like"/>
    <property type="match status" value="1"/>
</dbReference>
<accession>A0A094WI42</accession>
<dbReference type="Proteomes" id="UP000297014">
    <property type="component" value="Unassembled WGS sequence"/>
</dbReference>
<dbReference type="STRING" id="1218173.BALCAV_0215935"/>
<dbReference type="AlphaFoldDB" id="A0A094WI42"/>
<reference evidence="1 3" key="1">
    <citation type="journal article" date="2014" name="Genome Announc.">
        <title>Draft Genome Sequence of Bacillus alcalophilus AV1934, a Classic Alkaliphile Isolated from Human Feces in 1934.</title>
        <authorList>
            <person name="Attie O."/>
            <person name="Jayaprakash A."/>
            <person name="Shah H."/>
            <person name="Paulsen I.T."/>
            <person name="Morino M."/>
            <person name="Takahashi Y."/>
            <person name="Narumi I."/>
            <person name="Sachidanandam R."/>
            <person name="Satoh K."/>
            <person name="Ito M."/>
            <person name="Krulwich T.A."/>
        </authorList>
    </citation>
    <scope>NUCLEOTIDE SEQUENCE [LARGE SCALE GENOMIC DNA]</scope>
    <source>
        <strain evidence="1 3">AV1934</strain>
    </source>
</reference>
<dbReference type="InterPro" id="IPR023393">
    <property type="entry name" value="START-like_dom_sf"/>
</dbReference>
<protein>
    <submittedName>
        <fullName evidence="1">Uncharacterized protein</fullName>
    </submittedName>
</protein>
<evidence type="ECO:0000313" key="2">
    <source>
        <dbReference type="EMBL" id="THG88378.1"/>
    </source>
</evidence>
<dbReference type="EMBL" id="JALP01000394">
    <property type="protein sequence ID" value="THG88378.1"/>
    <property type="molecule type" value="Genomic_DNA"/>
</dbReference>
<dbReference type="Gene3D" id="3.30.530.20">
    <property type="match status" value="1"/>
</dbReference>
<name>A0A094WI42_ALKAL</name>
<dbReference type="InterPro" id="IPR019587">
    <property type="entry name" value="Polyketide_cyclase/dehydratase"/>
</dbReference>
<gene>
    <name evidence="2" type="ORF">AJ85_05600</name>
    <name evidence="1" type="ORF">BALCAV_0215935</name>
</gene>
<keyword evidence="3" id="KW-1185">Reference proteome</keyword>
<dbReference type="CDD" id="cd07812">
    <property type="entry name" value="SRPBCC"/>
    <property type="match status" value="1"/>
</dbReference>
<dbReference type="EMBL" id="ALPT02000059">
    <property type="protein sequence ID" value="KGA96486.1"/>
    <property type="molecule type" value="Genomic_DNA"/>
</dbReference>
<dbReference type="OrthoDB" id="2389233at2"/>
<organism evidence="1 3">
    <name type="scientific">Alkalihalobacillus alcalophilus ATCC 27647 = CGMCC 1.3604</name>
    <dbReference type="NCBI Taxonomy" id="1218173"/>
    <lineage>
        <taxon>Bacteria</taxon>
        <taxon>Bacillati</taxon>
        <taxon>Bacillota</taxon>
        <taxon>Bacilli</taxon>
        <taxon>Bacillales</taxon>
        <taxon>Bacillaceae</taxon>
        <taxon>Alkalihalobacillus</taxon>
    </lineage>
</organism>
<evidence type="ECO:0000313" key="1">
    <source>
        <dbReference type="EMBL" id="KGA96486.1"/>
    </source>
</evidence>
<dbReference type="eggNOG" id="ENOG50337HF">
    <property type="taxonomic scope" value="Bacteria"/>
</dbReference>
<evidence type="ECO:0000313" key="3">
    <source>
        <dbReference type="Proteomes" id="UP000002754"/>
    </source>
</evidence>
<sequence>MLITSQTEIQAPIKLVFSYLEDNDKQKEWMTGLEGTEYLTKFDINNPVGVKFKQRLREGNRIQEYEGQVTEYNKNNRISIQMNHSSFLINVSYKLQEISPNSSILYISEEVTAKAVSGKILSILFRVFMKKGLEKQMKALKQCAESNDNVLA</sequence>
<reference evidence="2 4" key="2">
    <citation type="submission" date="2014-01" db="EMBL/GenBank/DDBJ databases">
        <title>Draft genome sequencing of Bacillus alcalophilus CGMCC 1.3604.</title>
        <authorList>
            <person name="Yang J."/>
            <person name="Diao L."/>
            <person name="Yang S."/>
        </authorList>
    </citation>
    <scope>NUCLEOTIDE SEQUENCE [LARGE SCALE GENOMIC DNA]</scope>
    <source>
        <strain evidence="2 4">CGMCC 1.3604</strain>
    </source>
</reference>
<comment type="caution">
    <text evidence="1">The sequence shown here is derived from an EMBL/GenBank/DDBJ whole genome shotgun (WGS) entry which is preliminary data.</text>
</comment>
<evidence type="ECO:0000313" key="4">
    <source>
        <dbReference type="Proteomes" id="UP000297014"/>
    </source>
</evidence>